<dbReference type="GO" id="GO:0052621">
    <property type="term" value="F:diguanylate cyclase activity"/>
    <property type="evidence" value="ECO:0007669"/>
    <property type="project" value="UniProtKB-EC"/>
</dbReference>
<feature type="transmembrane region" description="Helical" evidence="3">
    <location>
        <begin position="191"/>
        <end position="212"/>
    </location>
</feature>
<comment type="catalytic activity">
    <reaction evidence="2">
        <text>2 GTP = 3',3'-c-di-GMP + 2 diphosphate</text>
        <dbReference type="Rhea" id="RHEA:24898"/>
        <dbReference type="ChEBI" id="CHEBI:33019"/>
        <dbReference type="ChEBI" id="CHEBI:37565"/>
        <dbReference type="ChEBI" id="CHEBI:58805"/>
        <dbReference type="EC" id="2.7.7.65"/>
    </reaction>
</comment>
<sequence length="381" mass="42607">MQIGAEVHGLVTFQVGLYGLAWLIAARMLPSERPAILSWAGFKAMLALGLWLLSQRDAQRSWWAYNGANLATLLAMLLMVRGCLIFLRHPPPPRAWNALWLLPLAALLLLPPSQDAAPWRVVVAYGGQGLLLLLAFFVLRQPLRAEFGRWPSWGLMAPMLGFALHNLGAAARQLWHWPLAQELQMNSTFNIAIFYSYLMATGVFAIGFMAVLTHRLTARLREASMHDELTGLLNRRAMNEYLRNQWHRHLRRRHPLALVMVDLDHFKRVNDTLGHAGGDAVLRATAALFRKHLRREDLVARMGGEEFLLLLPDTPEPAAQALCERLRQLAHDEQLGVTLSLGLTMVAAEDGDAEVAVRRADAALYRAKTEGRDRVVSAPAP</sequence>
<dbReference type="GO" id="GO:0005886">
    <property type="term" value="C:plasma membrane"/>
    <property type="evidence" value="ECO:0007669"/>
    <property type="project" value="TreeGrafter"/>
</dbReference>
<evidence type="ECO:0000259" key="4">
    <source>
        <dbReference type="PROSITE" id="PS50887"/>
    </source>
</evidence>
<dbReference type="InterPro" id="IPR029787">
    <property type="entry name" value="Nucleotide_cyclase"/>
</dbReference>
<dbReference type="GO" id="GO:0043709">
    <property type="term" value="P:cell adhesion involved in single-species biofilm formation"/>
    <property type="evidence" value="ECO:0007669"/>
    <property type="project" value="TreeGrafter"/>
</dbReference>
<dbReference type="NCBIfam" id="TIGR00254">
    <property type="entry name" value="GGDEF"/>
    <property type="match status" value="1"/>
</dbReference>
<evidence type="ECO:0000256" key="1">
    <source>
        <dbReference type="ARBA" id="ARBA00012528"/>
    </source>
</evidence>
<dbReference type="EC" id="2.7.7.65" evidence="1"/>
<feature type="domain" description="GGDEF" evidence="4">
    <location>
        <begin position="254"/>
        <end position="380"/>
    </location>
</feature>
<feature type="transmembrane region" description="Helical" evidence="3">
    <location>
        <begin position="65"/>
        <end position="87"/>
    </location>
</feature>
<dbReference type="Proteomes" id="UP000554837">
    <property type="component" value="Unassembled WGS sequence"/>
</dbReference>
<keyword evidence="3" id="KW-0472">Membrane</keyword>
<keyword evidence="6" id="KW-1185">Reference proteome</keyword>
<dbReference type="AlphaFoldDB" id="A0A840S8E5"/>
<dbReference type="SMART" id="SM00267">
    <property type="entry name" value="GGDEF"/>
    <property type="match status" value="1"/>
</dbReference>
<dbReference type="OrthoDB" id="9813903at2"/>
<evidence type="ECO:0000313" key="5">
    <source>
        <dbReference type="EMBL" id="MBB5204689.1"/>
    </source>
</evidence>
<dbReference type="GO" id="GO:1902201">
    <property type="term" value="P:negative regulation of bacterial-type flagellum-dependent cell motility"/>
    <property type="evidence" value="ECO:0007669"/>
    <property type="project" value="TreeGrafter"/>
</dbReference>
<dbReference type="EMBL" id="JACHHO010000002">
    <property type="protein sequence ID" value="MBB5204689.1"/>
    <property type="molecule type" value="Genomic_DNA"/>
</dbReference>
<dbReference type="SUPFAM" id="SSF55073">
    <property type="entry name" value="Nucleotide cyclase"/>
    <property type="match status" value="1"/>
</dbReference>
<comment type="caution">
    <text evidence="5">The sequence shown here is derived from an EMBL/GenBank/DDBJ whole genome shotgun (WGS) entry which is preliminary data.</text>
</comment>
<dbReference type="CDD" id="cd01949">
    <property type="entry name" value="GGDEF"/>
    <property type="match status" value="1"/>
</dbReference>
<feature type="transmembrane region" description="Helical" evidence="3">
    <location>
        <begin position="36"/>
        <end position="53"/>
    </location>
</feature>
<feature type="transmembrane region" description="Helical" evidence="3">
    <location>
        <begin position="6"/>
        <end position="24"/>
    </location>
</feature>
<dbReference type="Pfam" id="PF00990">
    <property type="entry name" value="GGDEF"/>
    <property type="match status" value="1"/>
</dbReference>
<name>A0A840S8E5_9BURK</name>
<dbReference type="PANTHER" id="PTHR45138:SF9">
    <property type="entry name" value="DIGUANYLATE CYCLASE DGCM-RELATED"/>
    <property type="match status" value="1"/>
</dbReference>
<evidence type="ECO:0000256" key="2">
    <source>
        <dbReference type="ARBA" id="ARBA00034247"/>
    </source>
</evidence>
<dbReference type="Gene3D" id="3.30.70.270">
    <property type="match status" value="1"/>
</dbReference>
<feature type="transmembrane region" description="Helical" evidence="3">
    <location>
        <begin position="117"/>
        <end position="139"/>
    </location>
</feature>
<keyword evidence="3" id="KW-0812">Transmembrane</keyword>
<dbReference type="RefSeq" id="WP_138855653.1">
    <property type="nucleotide sequence ID" value="NZ_CP040709.1"/>
</dbReference>
<dbReference type="PANTHER" id="PTHR45138">
    <property type="entry name" value="REGULATORY COMPONENTS OF SENSORY TRANSDUCTION SYSTEM"/>
    <property type="match status" value="1"/>
</dbReference>
<protein>
    <recommendedName>
        <fullName evidence="1">diguanylate cyclase</fullName>
        <ecNumber evidence="1">2.7.7.65</ecNumber>
    </recommendedName>
</protein>
<accession>A0A840S8E5</accession>
<organism evidence="5 6">
    <name type="scientific">Inhella inkyongensis</name>
    <dbReference type="NCBI Taxonomy" id="392593"/>
    <lineage>
        <taxon>Bacteria</taxon>
        <taxon>Pseudomonadati</taxon>
        <taxon>Pseudomonadota</taxon>
        <taxon>Betaproteobacteria</taxon>
        <taxon>Burkholderiales</taxon>
        <taxon>Sphaerotilaceae</taxon>
        <taxon>Inhella</taxon>
    </lineage>
</organism>
<evidence type="ECO:0000256" key="3">
    <source>
        <dbReference type="SAM" id="Phobius"/>
    </source>
</evidence>
<dbReference type="InterPro" id="IPR050469">
    <property type="entry name" value="Diguanylate_Cyclase"/>
</dbReference>
<evidence type="ECO:0000313" key="6">
    <source>
        <dbReference type="Proteomes" id="UP000554837"/>
    </source>
</evidence>
<proteinExistence type="predicted"/>
<keyword evidence="3" id="KW-1133">Transmembrane helix</keyword>
<dbReference type="InterPro" id="IPR043128">
    <property type="entry name" value="Rev_trsase/Diguanyl_cyclase"/>
</dbReference>
<reference evidence="5 6" key="1">
    <citation type="submission" date="2020-08" db="EMBL/GenBank/DDBJ databases">
        <title>Genomic Encyclopedia of Type Strains, Phase IV (KMG-IV): sequencing the most valuable type-strain genomes for metagenomic binning, comparative biology and taxonomic classification.</title>
        <authorList>
            <person name="Goeker M."/>
        </authorList>
    </citation>
    <scope>NUCLEOTIDE SEQUENCE [LARGE SCALE GENOMIC DNA]</scope>
    <source>
        <strain evidence="5 6">DSM 23958</strain>
    </source>
</reference>
<gene>
    <name evidence="5" type="ORF">HNQ51_002003</name>
</gene>
<dbReference type="FunFam" id="3.30.70.270:FF:000001">
    <property type="entry name" value="Diguanylate cyclase domain protein"/>
    <property type="match status" value="1"/>
</dbReference>
<dbReference type="InterPro" id="IPR000160">
    <property type="entry name" value="GGDEF_dom"/>
</dbReference>
<feature type="transmembrane region" description="Helical" evidence="3">
    <location>
        <begin position="151"/>
        <end position="171"/>
    </location>
</feature>
<dbReference type="PROSITE" id="PS50887">
    <property type="entry name" value="GGDEF"/>
    <property type="match status" value="1"/>
</dbReference>